<dbReference type="InterPro" id="IPR011043">
    <property type="entry name" value="Gal_Oxase/kelch_b-propeller"/>
</dbReference>
<proteinExistence type="predicted"/>
<dbReference type="Gene3D" id="2.60.40.10">
    <property type="entry name" value="Immunoglobulins"/>
    <property type="match status" value="2"/>
</dbReference>
<comment type="caution">
    <text evidence="5">The sequence shown here is derived from an EMBL/GenBank/DDBJ whole genome shotgun (WGS) entry which is preliminary data.</text>
</comment>
<evidence type="ECO:0000256" key="3">
    <source>
        <dbReference type="ARBA" id="ARBA00023180"/>
    </source>
</evidence>
<dbReference type="PANTHER" id="PTHR36220:SF1">
    <property type="entry name" value="GAMMA TUBULIN COMPLEX COMPONENT C-TERMINAL DOMAIN-CONTAINING PROTEIN"/>
    <property type="match status" value="1"/>
</dbReference>
<name>A0A2S6I9F4_9BACT</name>
<organism evidence="5 6">
    <name type="scientific">Neolewinella xylanilytica</name>
    <dbReference type="NCBI Taxonomy" id="1514080"/>
    <lineage>
        <taxon>Bacteria</taxon>
        <taxon>Pseudomonadati</taxon>
        <taxon>Bacteroidota</taxon>
        <taxon>Saprospiria</taxon>
        <taxon>Saprospirales</taxon>
        <taxon>Lewinellaceae</taxon>
        <taxon>Neolewinella</taxon>
    </lineage>
</organism>
<dbReference type="EMBL" id="PTJC01000005">
    <property type="protein sequence ID" value="PPK88125.1"/>
    <property type="molecule type" value="Genomic_DNA"/>
</dbReference>
<feature type="signal peptide" evidence="4">
    <location>
        <begin position="1"/>
        <end position="18"/>
    </location>
</feature>
<dbReference type="AlphaFoldDB" id="A0A2S6I9F4"/>
<dbReference type="InterPro" id="IPR013783">
    <property type="entry name" value="Ig-like_fold"/>
</dbReference>
<feature type="chain" id="PRO_5015522667" evidence="4">
    <location>
        <begin position="19"/>
        <end position="1013"/>
    </location>
</feature>
<evidence type="ECO:0000313" key="6">
    <source>
        <dbReference type="Proteomes" id="UP000237662"/>
    </source>
</evidence>
<protein>
    <submittedName>
        <fullName evidence="5">Putative secreted protein (Por secretion system target)</fullName>
    </submittedName>
</protein>
<dbReference type="NCBIfam" id="TIGR04183">
    <property type="entry name" value="Por_Secre_tail"/>
    <property type="match status" value="1"/>
</dbReference>
<evidence type="ECO:0000313" key="5">
    <source>
        <dbReference type="EMBL" id="PPK88125.1"/>
    </source>
</evidence>
<dbReference type="SUPFAM" id="SSF50965">
    <property type="entry name" value="Galactose oxidase, central domain"/>
    <property type="match status" value="1"/>
</dbReference>
<dbReference type="InterPro" id="IPR013519">
    <property type="entry name" value="Int_alpha_beta-p"/>
</dbReference>
<dbReference type="Pfam" id="PF14312">
    <property type="entry name" value="FG-GAP_2"/>
    <property type="match status" value="5"/>
</dbReference>
<dbReference type="Gene3D" id="2.130.10.130">
    <property type="entry name" value="Integrin alpha, N-terminal"/>
    <property type="match status" value="3"/>
</dbReference>
<dbReference type="InterPro" id="IPR013517">
    <property type="entry name" value="FG-GAP"/>
</dbReference>
<keyword evidence="3" id="KW-0325">Glycoprotein</keyword>
<dbReference type="InterPro" id="IPR026444">
    <property type="entry name" value="Secre_tail"/>
</dbReference>
<evidence type="ECO:0000256" key="1">
    <source>
        <dbReference type="ARBA" id="ARBA00022729"/>
    </source>
</evidence>
<keyword evidence="1 4" id="KW-0732">Signal</keyword>
<dbReference type="Gene3D" id="2.60.120.260">
    <property type="entry name" value="Galactose-binding domain-like"/>
    <property type="match status" value="1"/>
</dbReference>
<dbReference type="Proteomes" id="UP000237662">
    <property type="component" value="Unassembled WGS sequence"/>
</dbReference>
<sequence>MPLFVWMGVLLLSSTVFAYPGFTGEDFSCSSDNQPPVPDGAAAGGWRQLERLTAPDGVASASLGSSADIDGNYAVVGAPQDINGGKVTGAAYVYHRAPTGWQLVGKVVPGDAKDGDRFGTSVIIRGQYVVVGAPDHDAGGKNAGAVYGFALSGKNLFQVAKVVAADRAAGDQFGESLAATYDRLFVGASGVDGAYSNTGACYAYRLVGTNFYLEQKLESSDAVTGQQFGSSVDVSGGTLIVGAYRDNTLASAAGAAYIWKYSGSDWVETAKLYGGSLGGTDQFGFAVSIDGGRALVCANRDDDGGTNAGAVYAFEEQAGSWNQSQKIVGGGSYGGSFGSTLKLRGDSAVIGAAKGTQGLNQSGQAHLFVFNGSSWAAESDFPIDDGTVEAKGYFGSCIAFDGKSVIIGANGQTGAASKAGALYAFEPRYTLAATRLVACDGPVILPTPGATDNCTGAITVRSTDAITFSAAGTFSVEWHFADAAGNYSSATQTVDVVVPGLTLPFTEDVEVSTASRACWTVVNGGSASGWSTHEDSALSFSGSGAFLLGPAVSADHDDQLLSPAFPLTTGTEYLMSFYHRQLPGSQDEKLRIYLVDAADDSEVKQLFADVALTANYEQVNLIWTVPTEGDYRIVLEATGPVGGAGVLIDDIGVEEFDPGKNWKGLVGKSSDECTTVVARGLHGFARHRVLDPAGNLVVEIDPNGNELGDVNVSVTDYADVRRAPFTRREVLGRYMDISPQNGSGPYANNGGVKVRIYYRPQELSQFNAARSESNGWSDLVITHYSDINQDCDLDNSTGTDYSLEIPSATGGVNANAQYLEFTTTTFSEFGATSLTAMPATLVDFTAVSNGGGVSLQWWVDGEESVSHYLIERSTDGRTYAAFIGVPAQRAGVYEARDAAPDVLTYYRLRMVDADGTVNFSNVVSIRGRQLLSRSTVFPVPTEDVAYVRYRQDAAGAVRFRVTDLQGRVLTDRLLEKAAGEYREEIDLSGFPAGTYVLVLSGVVPTENFKLVKR</sequence>
<dbReference type="InterPro" id="IPR028994">
    <property type="entry name" value="Integrin_alpha_N"/>
</dbReference>
<dbReference type="SMART" id="SM00191">
    <property type="entry name" value="Int_alpha"/>
    <property type="match status" value="4"/>
</dbReference>
<dbReference type="PANTHER" id="PTHR36220">
    <property type="entry name" value="UNNAMED PRODUCT"/>
    <property type="match status" value="1"/>
</dbReference>
<keyword evidence="2" id="KW-0677">Repeat</keyword>
<accession>A0A2S6I9F4</accession>
<evidence type="ECO:0000256" key="4">
    <source>
        <dbReference type="SAM" id="SignalP"/>
    </source>
</evidence>
<keyword evidence="6" id="KW-1185">Reference proteome</keyword>
<gene>
    <name evidence="5" type="ORF">CLV84_1089</name>
</gene>
<evidence type="ECO:0000256" key="2">
    <source>
        <dbReference type="ARBA" id="ARBA00022737"/>
    </source>
</evidence>
<reference evidence="5 6" key="1">
    <citation type="submission" date="2018-02" db="EMBL/GenBank/DDBJ databases">
        <title>Genomic Encyclopedia of Archaeal and Bacterial Type Strains, Phase II (KMG-II): from individual species to whole genera.</title>
        <authorList>
            <person name="Goeker M."/>
        </authorList>
    </citation>
    <scope>NUCLEOTIDE SEQUENCE [LARGE SCALE GENOMIC DNA]</scope>
    <source>
        <strain evidence="5 6">DSM 29526</strain>
    </source>
</reference>